<feature type="binding site" evidence="13">
    <location>
        <position position="85"/>
    </location>
    <ligand>
        <name>ATP</name>
        <dbReference type="ChEBI" id="CHEBI:30616"/>
    </ligand>
</feature>
<dbReference type="GO" id="GO:0006183">
    <property type="term" value="P:GTP biosynthetic process"/>
    <property type="evidence" value="ECO:0007669"/>
    <property type="project" value="UniProtKB-UniRule"/>
</dbReference>
<evidence type="ECO:0000259" key="17">
    <source>
        <dbReference type="SMART" id="SM00562"/>
    </source>
</evidence>
<comment type="caution">
    <text evidence="18">The sequence shown here is derived from an EMBL/GenBank/DDBJ whole genome shotgun (WGS) entry which is preliminary data.</text>
</comment>
<feature type="active site" description="Pros-phosphohistidine intermediate" evidence="13">
    <location>
        <position position="115"/>
    </location>
</feature>
<comment type="catalytic activity">
    <reaction evidence="13">
        <text>a ribonucleoside 5'-diphosphate + ATP = a ribonucleoside 5'-triphosphate + ADP</text>
        <dbReference type="Rhea" id="RHEA:18113"/>
        <dbReference type="ChEBI" id="CHEBI:30616"/>
        <dbReference type="ChEBI" id="CHEBI:57930"/>
        <dbReference type="ChEBI" id="CHEBI:61557"/>
        <dbReference type="ChEBI" id="CHEBI:456216"/>
        <dbReference type="EC" id="2.7.4.6"/>
    </reaction>
</comment>
<evidence type="ECO:0000256" key="6">
    <source>
        <dbReference type="ARBA" id="ARBA00022679"/>
    </source>
</evidence>
<dbReference type="InterPro" id="IPR001564">
    <property type="entry name" value="Nucleoside_diP_kinase"/>
</dbReference>
<feature type="binding site" evidence="13">
    <location>
        <position position="91"/>
    </location>
    <ligand>
        <name>ATP</name>
        <dbReference type="ChEBI" id="CHEBI:30616"/>
    </ligand>
</feature>
<evidence type="ECO:0000313" key="18">
    <source>
        <dbReference type="EMBL" id="MBS1257510.1"/>
    </source>
</evidence>
<evidence type="ECO:0000256" key="12">
    <source>
        <dbReference type="ARBA" id="ARBA00023080"/>
    </source>
</evidence>
<dbReference type="EMBL" id="JAANXD010000026">
    <property type="protein sequence ID" value="MBS1257510.1"/>
    <property type="molecule type" value="Genomic_DNA"/>
</dbReference>
<dbReference type="Proteomes" id="UP000722750">
    <property type="component" value="Unassembled WGS sequence"/>
</dbReference>
<dbReference type="GO" id="GO:0004550">
    <property type="term" value="F:nucleoside diphosphate kinase activity"/>
    <property type="evidence" value="ECO:0007669"/>
    <property type="project" value="UniProtKB-UniRule"/>
</dbReference>
<comment type="subunit">
    <text evidence="13">Homotetramer.</text>
</comment>
<keyword evidence="7 13" id="KW-0479">Metal-binding</keyword>
<organism evidence="18 19">
    <name type="scientific">Candidatus Scalindua arabica</name>
    <dbReference type="NCBI Taxonomy" id="1127984"/>
    <lineage>
        <taxon>Bacteria</taxon>
        <taxon>Pseudomonadati</taxon>
        <taxon>Planctomycetota</taxon>
        <taxon>Candidatus Brocadiia</taxon>
        <taxon>Candidatus Brocadiales</taxon>
        <taxon>Candidatus Scalinduaceae</taxon>
        <taxon>Candidatus Scalindua</taxon>
    </lineage>
</organism>
<keyword evidence="8 13" id="KW-0547">Nucleotide-binding</keyword>
<name>A0A941W081_9BACT</name>
<reference evidence="18" key="1">
    <citation type="journal article" date="2021" name="ISME J.">
        <title>Fine-scale metabolic discontinuity in a stratified prokaryote microbiome of a Red Sea deep halocline.</title>
        <authorList>
            <person name="Michoud G."/>
            <person name="Ngugi D.K."/>
            <person name="Barozzi A."/>
            <person name="Merlino G."/>
            <person name="Calleja M.L."/>
            <person name="Delgado-Huertas A."/>
            <person name="Moran X.A.G."/>
            <person name="Daffonchio D."/>
        </authorList>
    </citation>
    <scope>NUCLEOTIDE SEQUENCE</scope>
    <source>
        <strain evidence="18">SuakinDeep_MAG55_1</strain>
    </source>
</reference>
<comment type="function">
    <text evidence="13">Major role in the synthesis of nucleoside triphosphates other than ATP. The ATP gamma phosphate is transferred to the NDP beta phosphate via a ping-pong mechanism, using a phosphorylated active-site intermediate.</text>
</comment>
<sequence length="160" mass="17871">MQRTLAIIKPDAVQRRLIGKIISRFEEKGLEIIGLKMTVIPNDLAKKNYSVHEGKDYFEKLVRFMTSGPVVVLVLRGKNAIGVVRKLMGSTSGHEADPGTIRGDYAISGRFNLIHGSDSVESAEREIPIFFDDSSIIESEKSDLKWIYDMSDDLTGENLI</sequence>
<proteinExistence type="inferred from homology"/>
<evidence type="ECO:0000256" key="15">
    <source>
        <dbReference type="RuleBase" id="RU004011"/>
    </source>
</evidence>
<dbReference type="FunFam" id="3.30.70.141:FF:000003">
    <property type="entry name" value="Nucleoside diphosphate kinase"/>
    <property type="match status" value="1"/>
</dbReference>
<keyword evidence="12 13" id="KW-0546">Nucleotide metabolism</keyword>
<dbReference type="GO" id="GO:0006241">
    <property type="term" value="P:CTP biosynthetic process"/>
    <property type="evidence" value="ECO:0007669"/>
    <property type="project" value="UniProtKB-UniRule"/>
</dbReference>
<keyword evidence="5 13" id="KW-0597">Phosphoprotein</keyword>
<keyword evidence="11 13" id="KW-0460">Magnesium</keyword>
<dbReference type="SUPFAM" id="SSF54919">
    <property type="entry name" value="Nucleoside diphosphate kinase, NDK"/>
    <property type="match status" value="1"/>
</dbReference>
<evidence type="ECO:0000256" key="11">
    <source>
        <dbReference type="ARBA" id="ARBA00022842"/>
    </source>
</evidence>
<dbReference type="SMART" id="SM00562">
    <property type="entry name" value="NDK"/>
    <property type="match status" value="1"/>
</dbReference>
<evidence type="ECO:0000256" key="7">
    <source>
        <dbReference type="ARBA" id="ARBA00022723"/>
    </source>
</evidence>
<comment type="similarity">
    <text evidence="2 13 14 15">Belongs to the NDK family.</text>
</comment>
<feature type="binding site" evidence="13">
    <location>
        <position position="102"/>
    </location>
    <ligand>
        <name>ATP</name>
        <dbReference type="ChEBI" id="CHEBI:30616"/>
    </ligand>
</feature>
<protein>
    <recommendedName>
        <fullName evidence="4 13">Nucleoside diphosphate kinase</fullName>
        <shortName evidence="13">NDK</shortName>
        <shortName evidence="13">NDP kinase</shortName>
        <ecNumber evidence="3 13">2.7.4.6</ecNumber>
    </recommendedName>
    <alternativeName>
        <fullName evidence="13">Nucleoside-2-P kinase</fullName>
    </alternativeName>
</protein>
<evidence type="ECO:0000256" key="4">
    <source>
        <dbReference type="ARBA" id="ARBA00017632"/>
    </source>
</evidence>
<dbReference type="GO" id="GO:0046872">
    <property type="term" value="F:metal ion binding"/>
    <property type="evidence" value="ECO:0007669"/>
    <property type="project" value="UniProtKB-KW"/>
</dbReference>
<evidence type="ECO:0000256" key="10">
    <source>
        <dbReference type="ARBA" id="ARBA00022840"/>
    </source>
</evidence>
<gene>
    <name evidence="13" type="primary">ndk</name>
    <name evidence="18" type="ORF">MAG551_00554</name>
</gene>
<dbReference type="InterPro" id="IPR036850">
    <property type="entry name" value="NDK-like_dom_sf"/>
</dbReference>
<dbReference type="PRINTS" id="PR01243">
    <property type="entry name" value="NUCDPKINASE"/>
</dbReference>
<feature type="binding site" evidence="13">
    <location>
        <position position="112"/>
    </location>
    <ligand>
        <name>ATP</name>
        <dbReference type="ChEBI" id="CHEBI:30616"/>
    </ligand>
</feature>
<evidence type="ECO:0000256" key="3">
    <source>
        <dbReference type="ARBA" id="ARBA00012966"/>
    </source>
</evidence>
<keyword evidence="6 13" id="KW-0808">Transferase</keyword>
<feature type="binding site" evidence="13">
    <location>
        <position position="9"/>
    </location>
    <ligand>
        <name>ATP</name>
        <dbReference type="ChEBI" id="CHEBI:30616"/>
    </ligand>
</feature>
<dbReference type="CDD" id="cd04413">
    <property type="entry name" value="NDPk_I"/>
    <property type="match status" value="1"/>
</dbReference>
<dbReference type="EC" id="2.7.4.6" evidence="3 13"/>
<dbReference type="Gene3D" id="3.30.70.141">
    <property type="entry name" value="Nucleoside diphosphate kinase-like domain"/>
    <property type="match status" value="1"/>
</dbReference>
<feature type="domain" description="Nucleoside diphosphate kinase-like" evidence="17">
    <location>
        <begin position="1"/>
        <end position="138"/>
    </location>
</feature>
<evidence type="ECO:0000256" key="1">
    <source>
        <dbReference type="ARBA" id="ARBA00001946"/>
    </source>
</evidence>
<dbReference type="GO" id="GO:0005524">
    <property type="term" value="F:ATP binding"/>
    <property type="evidence" value="ECO:0007669"/>
    <property type="project" value="UniProtKB-UniRule"/>
</dbReference>
<evidence type="ECO:0000256" key="2">
    <source>
        <dbReference type="ARBA" id="ARBA00008142"/>
    </source>
</evidence>
<dbReference type="AlphaFoldDB" id="A0A941W081"/>
<feature type="binding site" evidence="13">
    <location>
        <position position="57"/>
    </location>
    <ligand>
        <name>ATP</name>
        <dbReference type="ChEBI" id="CHEBI:30616"/>
    </ligand>
</feature>
<dbReference type="PANTHER" id="PTHR11349">
    <property type="entry name" value="NUCLEOSIDE DIPHOSPHATE KINASE"/>
    <property type="match status" value="1"/>
</dbReference>
<evidence type="ECO:0000256" key="5">
    <source>
        <dbReference type="ARBA" id="ARBA00022553"/>
    </source>
</evidence>
<dbReference type="PROSITE" id="PS00469">
    <property type="entry name" value="NDPK"/>
    <property type="match status" value="1"/>
</dbReference>
<dbReference type="HAMAP" id="MF_00451">
    <property type="entry name" value="NDP_kinase"/>
    <property type="match status" value="1"/>
</dbReference>
<dbReference type="GO" id="GO:0006228">
    <property type="term" value="P:UTP biosynthetic process"/>
    <property type="evidence" value="ECO:0007669"/>
    <property type="project" value="UniProtKB-UniRule"/>
</dbReference>
<comment type="subcellular location">
    <subcellularLocation>
        <location evidence="13">Cytoplasm</location>
    </subcellularLocation>
</comment>
<dbReference type="PROSITE" id="PS51374">
    <property type="entry name" value="NDPK_LIKE"/>
    <property type="match status" value="1"/>
</dbReference>
<dbReference type="InterPro" id="IPR034907">
    <property type="entry name" value="NDK-like_dom"/>
</dbReference>
<dbReference type="NCBIfam" id="NF001908">
    <property type="entry name" value="PRK00668.1"/>
    <property type="match status" value="1"/>
</dbReference>
<evidence type="ECO:0000256" key="14">
    <source>
        <dbReference type="PROSITE-ProRule" id="PRU00706"/>
    </source>
</evidence>
<evidence type="ECO:0000256" key="16">
    <source>
        <dbReference type="RuleBase" id="RU004013"/>
    </source>
</evidence>
<keyword evidence="13" id="KW-0963">Cytoplasm</keyword>
<dbReference type="GO" id="GO:0005737">
    <property type="term" value="C:cytoplasm"/>
    <property type="evidence" value="ECO:0007669"/>
    <property type="project" value="UniProtKB-SubCell"/>
</dbReference>
<keyword evidence="10 13" id="KW-0067">ATP-binding</keyword>
<evidence type="ECO:0000313" key="19">
    <source>
        <dbReference type="Proteomes" id="UP000722750"/>
    </source>
</evidence>
<keyword evidence="9 13" id="KW-0418">Kinase</keyword>
<accession>A0A941W081</accession>
<evidence type="ECO:0000256" key="8">
    <source>
        <dbReference type="ARBA" id="ARBA00022741"/>
    </source>
</evidence>
<comment type="cofactor">
    <cofactor evidence="1 13">
        <name>Mg(2+)</name>
        <dbReference type="ChEBI" id="CHEBI:18420"/>
    </cofactor>
</comment>
<comment type="caution">
    <text evidence="14">Lacks conserved residue(s) required for the propagation of feature annotation.</text>
</comment>
<comment type="catalytic activity">
    <reaction evidence="13 16">
        <text>a 2'-deoxyribonucleoside 5'-diphosphate + ATP = a 2'-deoxyribonucleoside 5'-triphosphate + ADP</text>
        <dbReference type="Rhea" id="RHEA:44640"/>
        <dbReference type="ChEBI" id="CHEBI:30616"/>
        <dbReference type="ChEBI" id="CHEBI:61560"/>
        <dbReference type="ChEBI" id="CHEBI:73316"/>
        <dbReference type="ChEBI" id="CHEBI:456216"/>
        <dbReference type="EC" id="2.7.4.6"/>
    </reaction>
</comment>
<dbReference type="Pfam" id="PF00334">
    <property type="entry name" value="NDK"/>
    <property type="match status" value="1"/>
</dbReference>
<evidence type="ECO:0000256" key="13">
    <source>
        <dbReference type="HAMAP-Rule" id="MF_00451"/>
    </source>
</evidence>
<dbReference type="InterPro" id="IPR023005">
    <property type="entry name" value="Nucleoside_diP_kinase_AS"/>
</dbReference>
<evidence type="ECO:0000256" key="9">
    <source>
        <dbReference type="ARBA" id="ARBA00022777"/>
    </source>
</evidence>